<dbReference type="KEGG" id="vg:24725198"/>
<protein>
    <submittedName>
        <fullName evidence="1">Uncharacterized protein</fullName>
    </submittedName>
</protein>
<evidence type="ECO:0000313" key="1">
    <source>
        <dbReference type="EMBL" id="AIZ01636.1"/>
    </source>
</evidence>
<name>A0A0A7HBM0_9CAUD</name>
<dbReference type="OrthoDB" id="20929at10239"/>
<organism evidence="1 2">
    <name type="scientific">Vibrio phage J2</name>
    <dbReference type="NCBI Taxonomy" id="1558467"/>
    <lineage>
        <taxon>Viruses</taxon>
        <taxon>Duplodnaviria</taxon>
        <taxon>Heunggongvirae</taxon>
        <taxon>Uroviricota</taxon>
        <taxon>Caudoviricetes</taxon>
        <taxon>Enhodamvirus</taxon>
        <taxon>Enhodamvirus VP2</taxon>
    </lineage>
</organism>
<dbReference type="RefSeq" id="YP_009152796.1">
    <property type="nucleotide sequence ID" value="NC_027393.1"/>
</dbReference>
<dbReference type="Proteomes" id="UP000030722">
    <property type="component" value="Genome"/>
</dbReference>
<proteinExistence type="predicted"/>
<accession>A0A0A7HBM0</accession>
<reference evidence="1 2" key="1">
    <citation type="submission" date="2014-09" db="EMBL/GenBank/DDBJ databases">
        <title>Complete genome sequences of seven Vibrio cholerae phages isolated in China.</title>
        <authorList>
            <person name="Bhandare S.G."/>
            <person name="Warry A."/>
            <person name="Emes R.D."/>
            <person name="Su J."/>
            <person name="Barrow P.A."/>
            <person name="Atterbury R.J."/>
        </authorList>
    </citation>
    <scope>NUCLEOTIDE SEQUENCE [LARGE SCALE GENOMIC DNA]</scope>
</reference>
<evidence type="ECO:0000313" key="2">
    <source>
        <dbReference type="Proteomes" id="UP000030722"/>
    </source>
</evidence>
<gene>
    <name evidence="1" type="ORF">J2_0045</name>
</gene>
<sequence length="96" mass="10832">MDRLVRFTFNSCNHLLVQVTNMNDVPNLGIALWVIDKDLASMQGDKTEIADTPWRAEYPWLTSHGLSRVETVAVYAISSPMTEVVHVYALIKDLAQ</sequence>
<dbReference type="EMBL" id="KM612264">
    <property type="protein sequence ID" value="AIZ01636.1"/>
    <property type="molecule type" value="Genomic_DNA"/>
</dbReference>
<dbReference type="GeneID" id="24725198"/>